<keyword evidence="4" id="KW-0378">Hydrolase</keyword>
<evidence type="ECO:0000256" key="1">
    <source>
        <dbReference type="SAM" id="MobiDB-lite"/>
    </source>
</evidence>
<accession>A0A7Y9TR30</accession>
<dbReference type="AlphaFoldDB" id="A0A7Y9TR30"/>
<dbReference type="InterPro" id="IPR000383">
    <property type="entry name" value="Xaa-Pro-like_dom"/>
</dbReference>
<feature type="domain" description="Xaa-Pro dipeptidyl-peptidase-like" evidence="3">
    <location>
        <begin position="175"/>
        <end position="358"/>
    </location>
</feature>
<dbReference type="RefSeq" id="WP_179486735.1">
    <property type="nucleotide sequence ID" value="NZ_JACCCW010000001.1"/>
</dbReference>
<reference evidence="4 5" key="1">
    <citation type="submission" date="2020-07" db="EMBL/GenBank/DDBJ databases">
        <title>Genomic Encyclopedia of Type Strains, Phase IV (KMG-V): Genome sequencing to study the core and pangenomes of soil and plant-associated prokaryotes.</title>
        <authorList>
            <person name="Whitman W."/>
        </authorList>
    </citation>
    <scope>NUCLEOTIDE SEQUENCE [LARGE SCALE GENOMIC DNA]</scope>
    <source>
        <strain evidence="4 5">X4EP2</strain>
    </source>
</reference>
<dbReference type="Proteomes" id="UP000589520">
    <property type="component" value="Unassembled WGS sequence"/>
</dbReference>
<sequence length="407" mass="44321">MRRTNNPSTRKHVRAAGESSIAGRTHHSSPRRWMLPTLLAATVAILCVIAWPFTLAHLQAVAVLKQVSEEPVPWIVGEAVAEPITIEDVQFESSAGAVHARVYLPVNKPNAPAMIVLHGVHHLGIDEPRLESFASALASCGLRVLTPELPDIKDYRVDASSIRIIGESTKWFSQKTNGPVGVMGLSFSGGLALLSAANPVYQPDFKFVLAIGSQDSMKHVAQYYLTGQEQRPDGSVEKLTPHEYGALVLEYEYLEDFVPPGDIDAVRNVLRQHLYEDKPAEAAALAQLTPQQTSEAKQLMDSNAPATRAMLAKADALHSTDMKDLSPAGRLSTMTTPVYLLHGQADNIIPAAETLWMANELPSSTRKAVLVSPVLSHLDIASARPGIWDEWQLVHFLALVIHAAETK</sequence>
<evidence type="ECO:0000256" key="2">
    <source>
        <dbReference type="SAM" id="Phobius"/>
    </source>
</evidence>
<feature type="transmembrane region" description="Helical" evidence="2">
    <location>
        <begin position="33"/>
        <end position="53"/>
    </location>
</feature>
<keyword evidence="2" id="KW-1133">Transmembrane helix</keyword>
<keyword evidence="2" id="KW-0472">Membrane</keyword>
<gene>
    <name evidence="4" type="ORF">HDF17_000120</name>
</gene>
<dbReference type="Gene3D" id="3.40.50.1820">
    <property type="entry name" value="alpha/beta hydrolase"/>
    <property type="match status" value="1"/>
</dbReference>
<dbReference type="SUPFAM" id="SSF53474">
    <property type="entry name" value="alpha/beta-Hydrolases"/>
    <property type="match status" value="1"/>
</dbReference>
<dbReference type="EMBL" id="JACCCW010000001">
    <property type="protein sequence ID" value="NYF77833.1"/>
    <property type="molecule type" value="Genomic_DNA"/>
</dbReference>
<keyword evidence="5" id="KW-1185">Reference proteome</keyword>
<proteinExistence type="predicted"/>
<evidence type="ECO:0000313" key="4">
    <source>
        <dbReference type="EMBL" id="NYF77833.1"/>
    </source>
</evidence>
<dbReference type="Pfam" id="PF02129">
    <property type="entry name" value="Peptidase_S15"/>
    <property type="match status" value="1"/>
</dbReference>
<feature type="compositionally biased region" description="Basic residues" evidence="1">
    <location>
        <begin position="1"/>
        <end position="14"/>
    </location>
</feature>
<organism evidence="4 5">
    <name type="scientific">Granulicella arctica</name>
    <dbReference type="NCBI Taxonomy" id="940613"/>
    <lineage>
        <taxon>Bacteria</taxon>
        <taxon>Pseudomonadati</taxon>
        <taxon>Acidobacteriota</taxon>
        <taxon>Terriglobia</taxon>
        <taxon>Terriglobales</taxon>
        <taxon>Acidobacteriaceae</taxon>
        <taxon>Granulicella</taxon>
    </lineage>
</organism>
<dbReference type="GO" id="GO:0016787">
    <property type="term" value="F:hydrolase activity"/>
    <property type="evidence" value="ECO:0007669"/>
    <property type="project" value="UniProtKB-KW"/>
</dbReference>
<protein>
    <submittedName>
        <fullName evidence="4">Dienelactone hydrolase</fullName>
    </submittedName>
</protein>
<evidence type="ECO:0000259" key="3">
    <source>
        <dbReference type="Pfam" id="PF02129"/>
    </source>
</evidence>
<comment type="caution">
    <text evidence="4">The sequence shown here is derived from an EMBL/GenBank/DDBJ whole genome shotgun (WGS) entry which is preliminary data.</text>
</comment>
<keyword evidence="2" id="KW-0812">Transmembrane</keyword>
<dbReference type="InterPro" id="IPR029058">
    <property type="entry name" value="AB_hydrolase_fold"/>
</dbReference>
<feature type="region of interest" description="Disordered" evidence="1">
    <location>
        <begin position="1"/>
        <end position="28"/>
    </location>
</feature>
<evidence type="ECO:0000313" key="5">
    <source>
        <dbReference type="Proteomes" id="UP000589520"/>
    </source>
</evidence>
<name>A0A7Y9TR30_9BACT</name>